<comment type="subcellular location">
    <subcellularLocation>
        <location evidence="7 8">Cytoplasm</location>
    </subcellularLocation>
</comment>
<dbReference type="PROSITE" id="PS51440">
    <property type="entry name" value="TIM_2"/>
    <property type="match status" value="1"/>
</dbReference>
<reference evidence="10" key="1">
    <citation type="submission" date="2017-09" db="EMBL/GenBank/DDBJ databases">
        <title>Depth-based differentiation of microbial function through sediment-hosted aquifers and enrichment of novel symbionts in the deep terrestrial subsurface.</title>
        <authorList>
            <person name="Probst A.J."/>
            <person name="Ladd B."/>
            <person name="Jarett J.K."/>
            <person name="Geller-Mcgrath D.E."/>
            <person name="Sieber C.M.K."/>
            <person name="Emerson J.B."/>
            <person name="Anantharaman K."/>
            <person name="Thomas B.C."/>
            <person name="Malmstrom R."/>
            <person name="Stieglmeier M."/>
            <person name="Klingl A."/>
            <person name="Woyke T."/>
            <person name="Ryan C.M."/>
            <person name="Banfield J.F."/>
        </authorList>
    </citation>
    <scope>NUCLEOTIDE SEQUENCE [LARGE SCALE GENOMIC DNA]</scope>
</reference>
<dbReference type="Proteomes" id="UP000229390">
    <property type="component" value="Unassembled WGS sequence"/>
</dbReference>
<evidence type="ECO:0000256" key="4">
    <source>
        <dbReference type="ARBA" id="ARBA00022490"/>
    </source>
</evidence>
<comment type="subunit">
    <text evidence="7 8">Homodimer.</text>
</comment>
<dbReference type="Gene3D" id="3.20.20.70">
    <property type="entry name" value="Aldolase class I"/>
    <property type="match status" value="1"/>
</dbReference>
<dbReference type="GO" id="GO:0004807">
    <property type="term" value="F:triose-phosphate isomerase activity"/>
    <property type="evidence" value="ECO:0007669"/>
    <property type="project" value="UniProtKB-UniRule"/>
</dbReference>
<keyword evidence="4 7" id="KW-0963">Cytoplasm</keyword>
<evidence type="ECO:0000313" key="10">
    <source>
        <dbReference type="Proteomes" id="UP000229390"/>
    </source>
</evidence>
<sequence>MKPLVAGNWKMNPLTFIEAKEIFSLIEPQAEKAEKTEVVICPPFVFLPLLIKKSVVGFGGQDCFWLDKGAYTGEVSAVMLKNLGCKYVIIGHSERRQYLGETDETVNQKLKAALSAGLNPILCLGETEAERKKGRVESVIKKQIKKAFSEVVLENFVSLNLAYEPVWAIGTGNVCAVKEAMAVKRLIEEEMKKILKPEDLFRLRILYGGSVNAENAAGFIKDGFQGLLVAGASLRTEEFNEIIEKTACF</sequence>
<evidence type="ECO:0000256" key="1">
    <source>
        <dbReference type="ARBA" id="ARBA00004680"/>
    </source>
</evidence>
<dbReference type="GO" id="GO:0019563">
    <property type="term" value="P:glycerol catabolic process"/>
    <property type="evidence" value="ECO:0007669"/>
    <property type="project" value="TreeGrafter"/>
</dbReference>
<evidence type="ECO:0000256" key="6">
    <source>
        <dbReference type="ARBA" id="ARBA00023235"/>
    </source>
</evidence>
<dbReference type="PANTHER" id="PTHR21139:SF42">
    <property type="entry name" value="TRIOSEPHOSPHATE ISOMERASE"/>
    <property type="match status" value="1"/>
</dbReference>
<dbReference type="GO" id="GO:0006094">
    <property type="term" value="P:gluconeogenesis"/>
    <property type="evidence" value="ECO:0007669"/>
    <property type="project" value="UniProtKB-UniRule"/>
</dbReference>
<dbReference type="UniPathway" id="UPA00138"/>
<comment type="caution">
    <text evidence="9">The sequence shown here is derived from an EMBL/GenBank/DDBJ whole genome shotgun (WGS) entry which is preliminary data.</text>
</comment>
<dbReference type="InterPro" id="IPR013785">
    <property type="entry name" value="Aldolase_TIM"/>
</dbReference>
<keyword evidence="5 7" id="KW-0324">Glycolysis</keyword>
<protein>
    <recommendedName>
        <fullName evidence="7 8">Triosephosphate isomerase</fullName>
        <shortName evidence="7">TIM</shortName>
        <shortName evidence="7">TPI</shortName>
        <ecNumber evidence="7 8">5.3.1.1</ecNumber>
    </recommendedName>
    <alternativeName>
        <fullName evidence="7">Triose-phosphate isomerase</fullName>
    </alternativeName>
</protein>
<name>A0A2M6T0U4_9BACT</name>
<dbReference type="InterPro" id="IPR000652">
    <property type="entry name" value="Triosephosphate_isomerase"/>
</dbReference>
<dbReference type="EMBL" id="PEYE01000036">
    <property type="protein sequence ID" value="PIS38716.1"/>
    <property type="molecule type" value="Genomic_DNA"/>
</dbReference>
<keyword evidence="3 7" id="KW-0312">Gluconeogenesis</keyword>
<dbReference type="GO" id="GO:0005829">
    <property type="term" value="C:cytosol"/>
    <property type="evidence" value="ECO:0007669"/>
    <property type="project" value="TreeGrafter"/>
</dbReference>
<comment type="caution">
    <text evidence="7">Lacks conserved residue(s) required for the propagation of feature annotation.</text>
</comment>
<dbReference type="PANTHER" id="PTHR21139">
    <property type="entry name" value="TRIOSEPHOSPHATE ISOMERASE"/>
    <property type="match status" value="1"/>
</dbReference>
<dbReference type="Pfam" id="PF00121">
    <property type="entry name" value="TIM"/>
    <property type="match status" value="1"/>
</dbReference>
<feature type="active site" description="Electrophile" evidence="7">
    <location>
        <position position="92"/>
    </location>
</feature>
<dbReference type="EC" id="5.3.1.1" evidence="7 8"/>
<evidence type="ECO:0000256" key="3">
    <source>
        <dbReference type="ARBA" id="ARBA00022432"/>
    </source>
</evidence>
<dbReference type="InterPro" id="IPR022896">
    <property type="entry name" value="TrioseP_Isoase_bac/euk"/>
</dbReference>
<dbReference type="UniPathway" id="UPA00109">
    <property type="reaction ID" value="UER00189"/>
</dbReference>
<dbReference type="FunFam" id="3.20.20.70:FF:000016">
    <property type="entry name" value="Triosephosphate isomerase"/>
    <property type="match status" value="1"/>
</dbReference>
<evidence type="ECO:0000256" key="2">
    <source>
        <dbReference type="ARBA" id="ARBA00007422"/>
    </source>
</evidence>
<organism evidence="9 10">
    <name type="scientific">Candidatus Nealsonbacteria bacterium CG08_land_8_20_14_0_20_43_11</name>
    <dbReference type="NCBI Taxonomy" id="1974706"/>
    <lineage>
        <taxon>Bacteria</taxon>
        <taxon>Candidatus Nealsoniibacteriota</taxon>
    </lineage>
</organism>
<comment type="function">
    <text evidence="7">Involved in the gluconeogenesis. Catalyzes stereospecifically the conversion of dihydroxyacetone phosphate (DHAP) to D-glyceraldehyde-3-phosphate (G3P).</text>
</comment>
<dbReference type="PROSITE" id="PS00171">
    <property type="entry name" value="TIM_1"/>
    <property type="match status" value="1"/>
</dbReference>
<comment type="catalytic activity">
    <reaction evidence="7 8">
        <text>D-glyceraldehyde 3-phosphate = dihydroxyacetone phosphate</text>
        <dbReference type="Rhea" id="RHEA:18585"/>
        <dbReference type="ChEBI" id="CHEBI:57642"/>
        <dbReference type="ChEBI" id="CHEBI:59776"/>
        <dbReference type="EC" id="5.3.1.1"/>
    </reaction>
</comment>
<dbReference type="AlphaFoldDB" id="A0A2M6T0U4"/>
<dbReference type="SUPFAM" id="SSF51351">
    <property type="entry name" value="Triosephosphate isomerase (TIM)"/>
    <property type="match status" value="1"/>
</dbReference>
<dbReference type="HAMAP" id="MF_00147_B">
    <property type="entry name" value="TIM_B"/>
    <property type="match status" value="1"/>
</dbReference>
<evidence type="ECO:0000256" key="7">
    <source>
        <dbReference type="HAMAP-Rule" id="MF_00147"/>
    </source>
</evidence>
<accession>A0A2M6T0U4</accession>
<feature type="active site" description="Proton acceptor" evidence="7">
    <location>
        <position position="164"/>
    </location>
</feature>
<dbReference type="NCBIfam" id="TIGR00419">
    <property type="entry name" value="tim"/>
    <property type="match status" value="1"/>
</dbReference>
<gene>
    <name evidence="7" type="primary">tpiA</name>
    <name evidence="9" type="ORF">COT34_02205</name>
</gene>
<dbReference type="InterPro" id="IPR020861">
    <property type="entry name" value="Triosephosphate_isomerase_AS"/>
</dbReference>
<evidence type="ECO:0000256" key="5">
    <source>
        <dbReference type="ARBA" id="ARBA00023152"/>
    </source>
</evidence>
<evidence type="ECO:0000313" key="9">
    <source>
        <dbReference type="EMBL" id="PIS38716.1"/>
    </source>
</evidence>
<comment type="pathway">
    <text evidence="7 8">Carbohydrate biosynthesis; gluconeogenesis.</text>
</comment>
<feature type="binding site" evidence="7">
    <location>
        <begin position="8"/>
        <end position="10"/>
    </location>
    <ligand>
        <name>substrate</name>
    </ligand>
</feature>
<feature type="binding site" evidence="7">
    <location>
        <position position="210"/>
    </location>
    <ligand>
        <name>substrate</name>
    </ligand>
</feature>
<comment type="pathway">
    <text evidence="1 7 8">Carbohydrate degradation; glycolysis; D-glyceraldehyde 3-phosphate from glycerone phosphate: step 1/1.</text>
</comment>
<proteinExistence type="inferred from homology"/>
<dbReference type="GO" id="GO:0006096">
    <property type="term" value="P:glycolytic process"/>
    <property type="evidence" value="ECO:0007669"/>
    <property type="project" value="UniProtKB-UniRule"/>
</dbReference>
<dbReference type="GO" id="GO:0046166">
    <property type="term" value="P:glyceraldehyde-3-phosphate biosynthetic process"/>
    <property type="evidence" value="ECO:0007669"/>
    <property type="project" value="TreeGrafter"/>
</dbReference>
<keyword evidence="6 7" id="KW-0413">Isomerase</keyword>
<dbReference type="InterPro" id="IPR035990">
    <property type="entry name" value="TIM_sf"/>
</dbReference>
<feature type="binding site" evidence="7">
    <location>
        <position position="170"/>
    </location>
    <ligand>
        <name>substrate</name>
    </ligand>
</feature>
<comment type="similarity">
    <text evidence="2 7 8">Belongs to the triosephosphate isomerase family.</text>
</comment>
<dbReference type="CDD" id="cd00311">
    <property type="entry name" value="TIM"/>
    <property type="match status" value="1"/>
</dbReference>
<evidence type="ECO:0000256" key="8">
    <source>
        <dbReference type="RuleBase" id="RU363013"/>
    </source>
</evidence>